<organism evidence="1 2">
    <name type="scientific">Pontibacter actiniarum</name>
    <dbReference type="NCBI Taxonomy" id="323450"/>
    <lineage>
        <taxon>Bacteria</taxon>
        <taxon>Pseudomonadati</taxon>
        <taxon>Bacteroidota</taxon>
        <taxon>Cytophagia</taxon>
        <taxon>Cytophagales</taxon>
        <taxon>Hymenobacteraceae</taxon>
        <taxon>Pontibacter</taxon>
    </lineage>
</organism>
<name>A0A1X9YS45_9BACT</name>
<dbReference type="RefSeq" id="WP_025606715.1">
    <property type="nucleotide sequence ID" value="NZ_CP021235.1"/>
</dbReference>
<dbReference type="Proteomes" id="UP000266292">
    <property type="component" value="Chromosome"/>
</dbReference>
<dbReference type="OrthoDB" id="3035306at2"/>
<evidence type="ECO:0000313" key="2">
    <source>
        <dbReference type="Proteomes" id="UP000266292"/>
    </source>
</evidence>
<proteinExistence type="predicted"/>
<gene>
    <name evidence="1" type="ORF">CA264_09675</name>
</gene>
<accession>A0A1X9YS45</accession>
<keyword evidence="2" id="KW-1185">Reference proteome</keyword>
<evidence type="ECO:0000313" key="1">
    <source>
        <dbReference type="EMBL" id="ARS35687.1"/>
    </source>
</evidence>
<dbReference type="STRING" id="709015.GCA_000472485_01948"/>
<sequence>MIIESREKLEEWLDQNNWFEDGYVSTIEGEPNIALKITIGYQVEGTYVAGEYQKLIEYDIHPFNVSKWTYSSSHAFSPSREWCIEGIDLIEEGFGLKFDTPYTFEIVCSSLEVSEPKSIEGYTQPWTSDSEVFIEAPHKEVPTPDYWIDELRKRGYSVSFRYYSGTAKGVDELPYPDYSGYYIQSTGRVKQSQEGVFFKCITDENCKLRITLELKDEKSAEVWKALLRIVANWEKVKISSGNVVFEGAEWLQFVETGKYPERIEKIKTSGNTVQS</sequence>
<protein>
    <submittedName>
        <fullName evidence="1">Uncharacterized protein</fullName>
    </submittedName>
</protein>
<reference evidence="2" key="1">
    <citation type="submission" date="2017-05" db="EMBL/GenBank/DDBJ databases">
        <authorList>
            <person name="Ray J."/>
            <person name="Price M."/>
            <person name="Deutschbauer A."/>
        </authorList>
    </citation>
    <scope>NUCLEOTIDE SEQUENCE [LARGE SCALE GENOMIC DNA]</scope>
    <source>
        <strain evidence="2">DSM 19842</strain>
    </source>
</reference>
<dbReference type="AlphaFoldDB" id="A0A1X9YS45"/>
<dbReference type="KEGG" id="pact:CA264_09675"/>
<dbReference type="EMBL" id="CP021235">
    <property type="protein sequence ID" value="ARS35687.1"/>
    <property type="molecule type" value="Genomic_DNA"/>
</dbReference>